<comment type="function">
    <text evidence="1">Central component in molecular interactions underlying sperm crawling. Forms an extensive filament system that extends from sperm villipoda, along the leading edge of the pseudopod.</text>
</comment>
<organism evidence="5 6">
    <name type="scientific">Acanthocheilonema viteae</name>
    <name type="common">Filarial nematode worm</name>
    <name type="synonym">Dipetalonema viteae</name>
    <dbReference type="NCBI Taxonomy" id="6277"/>
    <lineage>
        <taxon>Eukaryota</taxon>
        <taxon>Metazoa</taxon>
        <taxon>Ecdysozoa</taxon>
        <taxon>Nematoda</taxon>
        <taxon>Chromadorea</taxon>
        <taxon>Rhabditida</taxon>
        <taxon>Spirurina</taxon>
        <taxon>Spiruromorpha</taxon>
        <taxon>Filarioidea</taxon>
        <taxon>Onchocercidae</taxon>
        <taxon>Acanthocheilonema</taxon>
    </lineage>
</organism>
<dbReference type="STRING" id="6277.A0A498SGG4"/>
<evidence type="ECO:0000313" key="5">
    <source>
        <dbReference type="EMBL" id="VBB30803.1"/>
    </source>
</evidence>
<keyword evidence="1" id="KW-0963">Cytoplasm</keyword>
<dbReference type="InterPro" id="IPR000535">
    <property type="entry name" value="MSP_dom"/>
</dbReference>
<feature type="compositionally biased region" description="Basic and acidic residues" evidence="2">
    <location>
        <begin position="57"/>
        <end position="72"/>
    </location>
</feature>
<dbReference type="InterPro" id="IPR013783">
    <property type="entry name" value="Ig-like_fold"/>
</dbReference>
<keyword evidence="3" id="KW-0732">Signal</keyword>
<dbReference type="InterPro" id="IPR008962">
    <property type="entry name" value="PapD-like_sf"/>
</dbReference>
<feature type="compositionally biased region" description="Polar residues" evidence="2">
    <location>
        <begin position="221"/>
        <end position="234"/>
    </location>
</feature>
<sequence length="424" mass="47864">MGVFVTVEVLLSFVVLPLVVTLATLVSCGNSRPKHQVNVASNSLRGPVKIRNNKSGSQKEMKRSSETQKTRSTESQSAKSFSKSRKQRSIPLKKSSDASKKSNDHRDLKMEPVELHWNTTGGIRQVFISNPTPIRRAIKVKCSDNSMYRVNPVYSFIDPGQILVIDILRQNGGAKVDKMVFVAATAKKEDINPRTVFQDNSPKPMMRYKDVTGIHSPEHLSGSQHKSSQLTGSRCGSGLSSSPRDLSPPLLQELACMNLREMASRPDIGRAGRQIAVRSNFFEVGIVNNNMMVTQYYVEVHHPGSRKLDREENRAIFWKVIIDHRQYFPNKFAVAYDGAHQLYTPTRIEFPEGRPSIRLECDVSLAKDSRERTRCAVSFQCVGPVLIEMRRTRTNNLDERILTPIQIIDIVFRQSLTCPYIEYG</sequence>
<feature type="region of interest" description="Disordered" evidence="2">
    <location>
        <begin position="32"/>
        <end position="112"/>
    </location>
</feature>
<proteinExistence type="predicted"/>
<evidence type="ECO:0000256" key="2">
    <source>
        <dbReference type="SAM" id="MobiDB-lite"/>
    </source>
</evidence>
<dbReference type="PANTHER" id="PTHR22947:SF12">
    <property type="entry name" value="MAJOR SPERM PROTEIN"/>
    <property type="match status" value="1"/>
</dbReference>
<feature type="signal peptide" evidence="3">
    <location>
        <begin position="1"/>
        <end position="23"/>
    </location>
</feature>
<dbReference type="PANTHER" id="PTHR22947">
    <property type="entry name" value="MAJOR SPERM PROTEIN"/>
    <property type="match status" value="1"/>
</dbReference>
<dbReference type="EMBL" id="UPTC01001001">
    <property type="protein sequence ID" value="VBB30803.1"/>
    <property type="molecule type" value="Genomic_DNA"/>
</dbReference>
<dbReference type="Pfam" id="PF16486">
    <property type="entry name" value="ArgoN"/>
    <property type="match status" value="1"/>
</dbReference>
<evidence type="ECO:0000256" key="1">
    <source>
        <dbReference type="RuleBase" id="RU003425"/>
    </source>
</evidence>
<dbReference type="AlphaFoldDB" id="A0A498SGG4"/>
<dbReference type="InterPro" id="IPR032474">
    <property type="entry name" value="Argonaute_N"/>
</dbReference>
<dbReference type="Proteomes" id="UP000276991">
    <property type="component" value="Unassembled WGS sequence"/>
</dbReference>
<feature type="compositionally biased region" description="Basic and acidic residues" evidence="2">
    <location>
        <begin position="94"/>
        <end position="112"/>
    </location>
</feature>
<evidence type="ECO:0000259" key="4">
    <source>
        <dbReference type="PROSITE" id="PS50202"/>
    </source>
</evidence>
<keyword evidence="1" id="KW-0206">Cytoskeleton</keyword>
<dbReference type="InterPro" id="IPR051774">
    <property type="entry name" value="Sperm-specific_class_P"/>
</dbReference>
<keyword evidence="6" id="KW-1185">Reference proteome</keyword>
<evidence type="ECO:0000313" key="6">
    <source>
        <dbReference type="Proteomes" id="UP000276991"/>
    </source>
</evidence>
<dbReference type="OrthoDB" id="5971213at2759"/>
<dbReference type="PROSITE" id="PS50202">
    <property type="entry name" value="MSP"/>
    <property type="match status" value="1"/>
</dbReference>
<evidence type="ECO:0000256" key="3">
    <source>
        <dbReference type="SAM" id="SignalP"/>
    </source>
</evidence>
<feature type="region of interest" description="Disordered" evidence="2">
    <location>
        <begin position="215"/>
        <end position="245"/>
    </location>
</feature>
<feature type="chain" id="PRO_5019830730" description="Major sperm protein" evidence="3">
    <location>
        <begin position="24"/>
        <end position="424"/>
    </location>
</feature>
<dbReference type="Pfam" id="PF00635">
    <property type="entry name" value="Motile_Sperm"/>
    <property type="match status" value="1"/>
</dbReference>
<accession>A0A498SGG4</accession>
<protein>
    <recommendedName>
        <fullName evidence="1">Major sperm protein</fullName>
    </recommendedName>
</protein>
<name>A0A498SGG4_ACAVI</name>
<dbReference type="SUPFAM" id="SSF49354">
    <property type="entry name" value="PapD-like"/>
    <property type="match status" value="1"/>
</dbReference>
<gene>
    <name evidence="5" type="ORF">NAV_LOCUS5594</name>
</gene>
<feature type="domain" description="MSP" evidence="4">
    <location>
        <begin position="107"/>
        <end position="215"/>
    </location>
</feature>
<reference evidence="5 6" key="1">
    <citation type="submission" date="2018-08" db="EMBL/GenBank/DDBJ databases">
        <authorList>
            <person name="Laetsch R D."/>
            <person name="Stevens L."/>
            <person name="Kumar S."/>
            <person name="Blaxter L. M."/>
        </authorList>
    </citation>
    <scope>NUCLEOTIDE SEQUENCE [LARGE SCALE GENOMIC DNA]</scope>
</reference>
<dbReference type="Gene3D" id="2.60.40.10">
    <property type="entry name" value="Immunoglobulins"/>
    <property type="match status" value="1"/>
</dbReference>